<name>A0ABP0ZER4_9ASCO</name>
<reference evidence="1 2" key="1">
    <citation type="submission" date="2024-03" db="EMBL/GenBank/DDBJ databases">
        <authorList>
            <person name="Brejova B."/>
        </authorList>
    </citation>
    <scope>NUCLEOTIDE SEQUENCE [LARGE SCALE GENOMIC DNA]</scope>
    <source>
        <strain evidence="1 2">CBS 14171</strain>
    </source>
</reference>
<accession>A0ABP0ZER4</accession>
<dbReference type="EMBL" id="OZ022405">
    <property type="protein sequence ID" value="CAK9436308.1"/>
    <property type="molecule type" value="Genomic_DNA"/>
</dbReference>
<evidence type="ECO:0000313" key="1">
    <source>
        <dbReference type="EMBL" id="CAK9436308.1"/>
    </source>
</evidence>
<keyword evidence="2" id="KW-1185">Reference proteome</keyword>
<gene>
    <name evidence="1" type="ORF">LODBEIA_P08660</name>
</gene>
<evidence type="ECO:0000313" key="2">
    <source>
        <dbReference type="Proteomes" id="UP001497383"/>
    </source>
</evidence>
<protein>
    <submittedName>
        <fullName evidence="1">Uncharacterized protein</fullName>
    </submittedName>
</protein>
<proteinExistence type="predicted"/>
<sequence>MFSRNLARAAQSIKFQPPARSFSLSEWFASWTKAAQTQRLIYPPPYSQFTTSNRIIDVWITEKQELYNYINVKPPVLLNFTFATAKDNRVTQALFDVLSDKSKYPNGDKPVYLVNILADSAGGSELMVDYAVGGKLPCVLVLSHQLPVGRWTPDVESFSEQDCIEFLKTVG</sequence>
<dbReference type="RefSeq" id="XP_066827804.1">
    <property type="nucleotide sequence ID" value="XM_066976833.1"/>
</dbReference>
<organism evidence="1 2">
    <name type="scientific">Lodderomyces beijingensis</name>
    <dbReference type="NCBI Taxonomy" id="1775926"/>
    <lineage>
        <taxon>Eukaryota</taxon>
        <taxon>Fungi</taxon>
        <taxon>Dikarya</taxon>
        <taxon>Ascomycota</taxon>
        <taxon>Saccharomycotina</taxon>
        <taxon>Pichiomycetes</taxon>
        <taxon>Debaryomycetaceae</taxon>
        <taxon>Candida/Lodderomyces clade</taxon>
        <taxon>Lodderomyces</taxon>
    </lineage>
</organism>
<dbReference type="Proteomes" id="UP001497383">
    <property type="component" value="Chromosome 1"/>
</dbReference>
<dbReference type="GeneID" id="92206062"/>